<dbReference type="EMBL" id="UGTH01000001">
    <property type="protein sequence ID" value="SUB74493.1"/>
    <property type="molecule type" value="Genomic_DNA"/>
</dbReference>
<dbReference type="NCBIfam" id="NF010158">
    <property type="entry name" value="PRK13637.1"/>
    <property type="match status" value="1"/>
</dbReference>
<dbReference type="Pfam" id="PF00005">
    <property type="entry name" value="ABC_tran"/>
    <property type="match status" value="1"/>
</dbReference>
<evidence type="ECO:0000313" key="10">
    <source>
        <dbReference type="EMBL" id="SUB74493.1"/>
    </source>
</evidence>
<dbReference type="FunFam" id="3.40.50.300:FF:000224">
    <property type="entry name" value="Energy-coupling factor transporter ATP-binding protein EcfA"/>
    <property type="match status" value="1"/>
</dbReference>
<dbReference type="PROSITE" id="PS00211">
    <property type="entry name" value="ABC_TRANSPORTER_1"/>
    <property type="match status" value="1"/>
</dbReference>
<dbReference type="InterPro" id="IPR003439">
    <property type="entry name" value="ABC_transporter-like_ATP-bd"/>
</dbReference>
<evidence type="ECO:0000256" key="5">
    <source>
        <dbReference type="ARBA" id="ARBA00022840"/>
    </source>
</evidence>
<dbReference type="EC" id="7.-.-.-" evidence="8"/>
<evidence type="ECO:0000313" key="11">
    <source>
        <dbReference type="Proteomes" id="UP000254777"/>
    </source>
</evidence>
<dbReference type="SMART" id="SM00382">
    <property type="entry name" value="AAA"/>
    <property type="match status" value="1"/>
</dbReference>
<gene>
    <name evidence="10" type="primary">ecfA2</name>
    <name evidence="10" type="ORF">NCTC11088_00238</name>
</gene>
<comment type="function">
    <text evidence="8">ATP-binding (A) component of a common energy-coupling factor (ECF) ABC-transporter complex.</text>
</comment>
<dbReference type="InterPro" id="IPR015856">
    <property type="entry name" value="ABC_transpr_CbiO/EcfA_su"/>
</dbReference>
<evidence type="ECO:0000256" key="8">
    <source>
        <dbReference type="RuleBase" id="RU365104"/>
    </source>
</evidence>
<dbReference type="RefSeq" id="WP_004822708.1">
    <property type="nucleotide sequence ID" value="NZ_UGTH01000001.1"/>
</dbReference>
<keyword evidence="5 8" id="KW-0067">ATP-binding</keyword>
<dbReference type="PANTHER" id="PTHR43553:SF27">
    <property type="entry name" value="ENERGY-COUPLING FACTOR TRANSPORTER ATP-BINDING PROTEIN ECFA2"/>
    <property type="match status" value="1"/>
</dbReference>
<proteinExistence type="inferred from homology"/>
<dbReference type="GO" id="GO:0043190">
    <property type="term" value="C:ATP-binding cassette (ABC) transporter complex"/>
    <property type="evidence" value="ECO:0007669"/>
    <property type="project" value="TreeGrafter"/>
</dbReference>
<dbReference type="InterPro" id="IPR003593">
    <property type="entry name" value="AAA+_ATPase"/>
</dbReference>
<evidence type="ECO:0000256" key="3">
    <source>
        <dbReference type="ARBA" id="ARBA00022475"/>
    </source>
</evidence>
<comment type="subunit">
    <text evidence="8">Forms a stable energy-coupling factor (ECF) transporter complex composed of 2 membrane-embedded substrate-binding proteins (S component), 2 ATP-binding proteins (A component) and 2 transmembrane proteins (T component).</text>
</comment>
<dbReference type="Proteomes" id="UP000254777">
    <property type="component" value="Unassembled WGS sequence"/>
</dbReference>
<dbReference type="NCBIfam" id="TIGR04521">
    <property type="entry name" value="ECF_ATPase_2"/>
    <property type="match status" value="1"/>
</dbReference>
<dbReference type="PROSITE" id="PS50893">
    <property type="entry name" value="ABC_TRANSPORTER_2"/>
    <property type="match status" value="1"/>
</dbReference>
<dbReference type="SUPFAM" id="SSF52540">
    <property type="entry name" value="P-loop containing nucleoside triphosphate hydrolases"/>
    <property type="match status" value="1"/>
</dbReference>
<evidence type="ECO:0000256" key="6">
    <source>
        <dbReference type="ARBA" id="ARBA00022967"/>
    </source>
</evidence>
<protein>
    <recommendedName>
        <fullName evidence="8">Energy-coupling factor transporter ATP-binding protein EcfA2</fullName>
        <ecNumber evidence="8">7.-.-.-</ecNumber>
    </recommendedName>
</protein>
<dbReference type="CDD" id="cd03225">
    <property type="entry name" value="ABC_cobalt_CbiO_domain1"/>
    <property type="match status" value="1"/>
</dbReference>
<evidence type="ECO:0000256" key="2">
    <source>
        <dbReference type="ARBA" id="ARBA00022448"/>
    </source>
</evidence>
<dbReference type="GO" id="GO:0042626">
    <property type="term" value="F:ATPase-coupled transmembrane transporter activity"/>
    <property type="evidence" value="ECO:0007669"/>
    <property type="project" value="TreeGrafter"/>
</dbReference>
<keyword evidence="4 8" id="KW-0547">Nucleotide-binding</keyword>
<keyword evidence="3 8" id="KW-1003">Cell membrane</keyword>
<dbReference type="PANTHER" id="PTHR43553">
    <property type="entry name" value="HEAVY METAL TRANSPORTER"/>
    <property type="match status" value="1"/>
</dbReference>
<sequence length="287" mass="31999">MSLVEIRNLTHIYNHGSSFEKKALDSVSLNIEKGEFVGLIGHTGSGKSTLIQHLNGLIKPTEGEVYIDGKNISLKDVKLQEIRKSVGLVFQYPEYQLFEETIEKDIAFGPKNQGLSEEEANNRVKEAMESVGLDYESLKGRSPFELSGGQKRRVAIAGVLAMQPKLLILDEPTAGLDPAGRDEILVEIKEIFSKRDITIILVSHSMEDIAEIADRIIVMNRGKLIMDGTPREVFKREDELVEIGLGVPQVTSFMRAFKKCNNSVNDDVLTIEEAKVELIKYLRGKNA</sequence>
<dbReference type="InterPro" id="IPR050095">
    <property type="entry name" value="ECF_ABC_transporter_ATP-bd"/>
</dbReference>
<dbReference type="InterPro" id="IPR030946">
    <property type="entry name" value="EcfA2"/>
</dbReference>
<comment type="similarity">
    <text evidence="8">Belongs to the ABC transporter superfamily. Energy-coupling factor EcfA family.</text>
</comment>
<dbReference type="GO" id="GO:0016887">
    <property type="term" value="F:ATP hydrolysis activity"/>
    <property type="evidence" value="ECO:0007669"/>
    <property type="project" value="InterPro"/>
</dbReference>
<evidence type="ECO:0000256" key="1">
    <source>
        <dbReference type="ARBA" id="ARBA00004202"/>
    </source>
</evidence>
<dbReference type="GO" id="GO:0005524">
    <property type="term" value="F:ATP binding"/>
    <property type="evidence" value="ECO:0007669"/>
    <property type="project" value="UniProtKB-UniRule"/>
</dbReference>
<dbReference type="InterPro" id="IPR017871">
    <property type="entry name" value="ABC_transporter-like_CS"/>
</dbReference>
<evidence type="ECO:0000259" key="9">
    <source>
        <dbReference type="PROSITE" id="PS50893"/>
    </source>
</evidence>
<dbReference type="AlphaFoldDB" id="A0A379DB61"/>
<keyword evidence="10" id="KW-0378">Hydrolase</keyword>
<organism evidence="10 11">
    <name type="scientific">Peptoniphilus indolicus</name>
    <dbReference type="NCBI Taxonomy" id="33030"/>
    <lineage>
        <taxon>Bacteria</taxon>
        <taxon>Bacillati</taxon>
        <taxon>Bacillota</taxon>
        <taxon>Tissierellia</taxon>
        <taxon>Tissierellales</taxon>
        <taxon>Peptoniphilaceae</taxon>
        <taxon>Peptoniphilus</taxon>
    </lineage>
</organism>
<evidence type="ECO:0000256" key="4">
    <source>
        <dbReference type="ARBA" id="ARBA00022741"/>
    </source>
</evidence>
<accession>A0A379DB61</accession>
<dbReference type="InterPro" id="IPR027417">
    <property type="entry name" value="P-loop_NTPase"/>
</dbReference>
<keyword evidence="6" id="KW-1278">Translocase</keyword>
<keyword evidence="2 8" id="KW-0813">Transport</keyword>
<name>A0A379DB61_9FIRM</name>
<evidence type="ECO:0000256" key="7">
    <source>
        <dbReference type="ARBA" id="ARBA00023136"/>
    </source>
</evidence>
<feature type="domain" description="ABC transporter" evidence="9">
    <location>
        <begin position="4"/>
        <end position="246"/>
    </location>
</feature>
<dbReference type="Gene3D" id="3.40.50.300">
    <property type="entry name" value="P-loop containing nucleotide triphosphate hydrolases"/>
    <property type="match status" value="1"/>
</dbReference>
<keyword evidence="7 8" id="KW-0472">Membrane</keyword>
<comment type="subcellular location">
    <subcellularLocation>
        <location evidence="1 8">Cell membrane</location>
        <topology evidence="1 8">Peripheral membrane protein</topology>
    </subcellularLocation>
</comment>
<reference evidence="10 11" key="1">
    <citation type="submission" date="2018-06" db="EMBL/GenBank/DDBJ databases">
        <authorList>
            <consortium name="Pathogen Informatics"/>
            <person name="Doyle S."/>
        </authorList>
    </citation>
    <scope>NUCLEOTIDE SEQUENCE [LARGE SCALE GENOMIC DNA]</scope>
    <source>
        <strain evidence="10 11">NCTC11088</strain>
    </source>
</reference>